<feature type="non-terminal residue" evidence="1">
    <location>
        <position position="133"/>
    </location>
</feature>
<dbReference type="Proteomes" id="UP000722791">
    <property type="component" value="Unassembled WGS sequence"/>
</dbReference>
<evidence type="ECO:0000313" key="1">
    <source>
        <dbReference type="EMBL" id="GIM00880.1"/>
    </source>
</evidence>
<proteinExistence type="predicted"/>
<accession>A0A8J4G6B6</accession>
<protein>
    <submittedName>
        <fullName evidence="1">Uncharacterized protein</fullName>
    </submittedName>
</protein>
<dbReference type="AlphaFoldDB" id="A0A8J4G6B6"/>
<organism evidence="1 2">
    <name type="scientific">Volvox reticuliferus</name>
    <dbReference type="NCBI Taxonomy" id="1737510"/>
    <lineage>
        <taxon>Eukaryota</taxon>
        <taxon>Viridiplantae</taxon>
        <taxon>Chlorophyta</taxon>
        <taxon>core chlorophytes</taxon>
        <taxon>Chlorophyceae</taxon>
        <taxon>CS clade</taxon>
        <taxon>Chlamydomonadales</taxon>
        <taxon>Volvocaceae</taxon>
        <taxon>Volvox</taxon>
    </lineage>
</organism>
<evidence type="ECO:0000313" key="2">
    <source>
        <dbReference type="Proteomes" id="UP000722791"/>
    </source>
</evidence>
<comment type="caution">
    <text evidence="1">The sequence shown here is derived from an EMBL/GenBank/DDBJ whole genome shotgun (WGS) entry which is preliminary data.</text>
</comment>
<reference evidence="1" key="1">
    <citation type="journal article" date="2021" name="Proc. Natl. Acad. Sci. U.S.A.">
        <title>Three genomes in the algal genus Volvox reveal the fate of a haploid sex-determining region after a transition to homothallism.</title>
        <authorList>
            <person name="Yamamoto K."/>
            <person name="Hamaji T."/>
            <person name="Kawai-Toyooka H."/>
            <person name="Matsuzaki R."/>
            <person name="Takahashi F."/>
            <person name="Nishimura Y."/>
            <person name="Kawachi M."/>
            <person name="Noguchi H."/>
            <person name="Minakuchi Y."/>
            <person name="Umen J.G."/>
            <person name="Toyoda A."/>
            <person name="Nozaki H."/>
        </authorList>
    </citation>
    <scope>NUCLEOTIDE SEQUENCE</scope>
    <source>
        <strain evidence="1">NIES-3785</strain>
    </source>
</reference>
<sequence length="133" mass="14588">MRGAIRHRRTRNGTALSYVDARSDTTPSYGTAARYDGTALSYGTAARYDGTALSYLDRYGTVVRGRGERYGNDDVTVVRGRGERYGIDDVTCRTWTPGVVRQRARRDRTHATQHVAPHALGALAKGTSNPQIA</sequence>
<name>A0A8J4G6B6_9CHLO</name>
<dbReference type="EMBL" id="BNCQ01000008">
    <property type="protein sequence ID" value="GIM00880.1"/>
    <property type="molecule type" value="Genomic_DNA"/>
</dbReference>
<gene>
    <name evidence="1" type="ORF">Vretimale_5757</name>
</gene>